<proteinExistence type="evidence at transcript level"/>
<reference evidence="1" key="1">
    <citation type="submission" date="2006-07" db="EMBL/GenBank/DDBJ databases">
        <title>Large-scale analysis of RIKEN Arabidopsis full-length (RAFL) cDNAs.</title>
        <authorList>
            <person name="Totoki Y."/>
            <person name="Seki M."/>
            <person name="Ishida J."/>
            <person name="Nakajima M."/>
            <person name="Enju A."/>
            <person name="Morosawa T."/>
            <person name="Kamiya A."/>
            <person name="Narusaka M."/>
            <person name="Shin-i T."/>
            <person name="Nakagawa M."/>
            <person name="Sakamoto N."/>
            <person name="Oishi K."/>
            <person name="Kohara Y."/>
            <person name="Kobayashi M."/>
            <person name="Toyoda A."/>
            <person name="Sakaki Y."/>
            <person name="Sakurai T."/>
            <person name="Iida K."/>
            <person name="Akiyama K."/>
            <person name="Satou M."/>
            <person name="Toyoda T."/>
            <person name="Konagaya A."/>
            <person name="Carninci P."/>
            <person name="Kawai J."/>
            <person name="Hayashizaki Y."/>
            <person name="Shinozaki K."/>
        </authorList>
    </citation>
    <scope>NUCLEOTIDE SEQUENCE</scope>
</reference>
<protein>
    <submittedName>
        <fullName evidence="1">Uncharacterized protein</fullName>
    </submittedName>
</protein>
<organism evidence="1">
    <name type="scientific">Arabidopsis thaliana</name>
    <name type="common">Mouse-ear cress</name>
    <dbReference type="NCBI Taxonomy" id="3702"/>
    <lineage>
        <taxon>Eukaryota</taxon>
        <taxon>Viridiplantae</taxon>
        <taxon>Streptophyta</taxon>
        <taxon>Embryophyta</taxon>
        <taxon>Tracheophyta</taxon>
        <taxon>Spermatophyta</taxon>
        <taxon>Magnoliopsida</taxon>
        <taxon>eudicotyledons</taxon>
        <taxon>Gunneridae</taxon>
        <taxon>Pentapetalae</taxon>
        <taxon>rosids</taxon>
        <taxon>malvids</taxon>
        <taxon>Brassicales</taxon>
        <taxon>Brassicaceae</taxon>
        <taxon>Camelineae</taxon>
        <taxon>Arabidopsis</taxon>
    </lineage>
</organism>
<dbReference type="AlphaFoldDB" id="Q0WR99"/>
<name>Q0WR99_ARATH</name>
<evidence type="ECO:0000313" key="1">
    <source>
        <dbReference type="EMBL" id="BAF00350.1"/>
    </source>
</evidence>
<dbReference type="EMBL" id="AK228416">
    <property type="protein sequence ID" value="BAF00350.1"/>
    <property type="molecule type" value="mRNA"/>
</dbReference>
<accession>Q0WR99</accession>
<sequence length="62" mass="7448">MIVTDPKPLRKRQVEIFNLVGVPKPLRKRQVLNFSSGCFTNLRVKMRKRRRRRVVVGKKRFL</sequence>